<dbReference type="InterPro" id="IPR013783">
    <property type="entry name" value="Ig-like_fold"/>
</dbReference>
<organism evidence="3 4">
    <name type="scientific">Velamenicoccus archaeovorus</name>
    <dbReference type="NCBI Taxonomy" id="1930593"/>
    <lineage>
        <taxon>Bacteria</taxon>
        <taxon>Pseudomonadati</taxon>
        <taxon>Candidatus Omnitrophota</taxon>
        <taxon>Candidatus Velamenicoccus</taxon>
    </lineage>
</organism>
<feature type="transmembrane region" description="Helical" evidence="1">
    <location>
        <begin position="75"/>
        <end position="108"/>
    </location>
</feature>
<gene>
    <name evidence="3" type="ORF">BU251_09195</name>
</gene>
<evidence type="ECO:0000259" key="2">
    <source>
        <dbReference type="PROSITE" id="PS50853"/>
    </source>
</evidence>
<dbReference type="InterPro" id="IPR055385">
    <property type="entry name" value="GpJ_HDII-ins2"/>
</dbReference>
<feature type="domain" description="Fibronectin type-III" evidence="2">
    <location>
        <begin position="889"/>
        <end position="980"/>
    </location>
</feature>
<evidence type="ECO:0000256" key="1">
    <source>
        <dbReference type="SAM" id="Phobius"/>
    </source>
</evidence>
<dbReference type="PROSITE" id="PS50853">
    <property type="entry name" value="FN3"/>
    <property type="match status" value="1"/>
</dbReference>
<dbReference type="Proteomes" id="UP000287243">
    <property type="component" value="Chromosome"/>
</dbReference>
<dbReference type="PANTHER" id="PTHR36251:SF2">
    <property type="entry name" value="GIFSY-2 PROPHAGE HOST SPECIFICITY PROTEIN J, PHAGE LAMBDA"/>
    <property type="match status" value="1"/>
</dbReference>
<proteinExistence type="predicted"/>
<keyword evidence="1" id="KW-0472">Membrane</keyword>
<accession>A0A410P6Q7</accession>
<protein>
    <submittedName>
        <fullName evidence="3">Phage tail fiber protein</fullName>
    </submittedName>
</protein>
<dbReference type="InterPro" id="IPR003961">
    <property type="entry name" value="FN3_dom"/>
</dbReference>
<dbReference type="SUPFAM" id="SSF49265">
    <property type="entry name" value="Fibronectin type III"/>
    <property type="match status" value="1"/>
</dbReference>
<reference evidence="3 4" key="1">
    <citation type="submission" date="2017-01" db="EMBL/GenBank/DDBJ databases">
        <title>First insights into the biology of 'candidatus Vampirococcus archaeovorus'.</title>
        <authorList>
            <person name="Kizina J."/>
            <person name="Jordan S."/>
            <person name="Stueber K."/>
            <person name="Reinhardt R."/>
            <person name="Harder J."/>
        </authorList>
    </citation>
    <scope>NUCLEOTIDE SEQUENCE [LARGE SCALE GENOMIC DNA]</scope>
    <source>
        <strain evidence="3 4">LiM</strain>
    </source>
</reference>
<dbReference type="Gene3D" id="2.60.40.10">
    <property type="entry name" value="Immunoglobulins"/>
    <property type="match status" value="1"/>
</dbReference>
<dbReference type="KEGG" id="vai:BU251_09195"/>
<name>A0A410P6Q7_VELA1</name>
<evidence type="ECO:0000313" key="4">
    <source>
        <dbReference type="Proteomes" id="UP000287243"/>
    </source>
</evidence>
<keyword evidence="1" id="KW-0812">Transmembrane</keyword>
<keyword evidence="4" id="KW-1185">Reference proteome</keyword>
<keyword evidence="1" id="KW-1133">Transmembrane helix</keyword>
<dbReference type="EMBL" id="CP019384">
    <property type="protein sequence ID" value="QAT17886.1"/>
    <property type="molecule type" value="Genomic_DNA"/>
</dbReference>
<dbReference type="InterPro" id="IPR032876">
    <property type="entry name" value="J_dom"/>
</dbReference>
<dbReference type="InterPro" id="IPR053171">
    <property type="entry name" value="Viral_Tip_Attach_Protein"/>
</dbReference>
<dbReference type="Pfam" id="PF13550">
    <property type="entry name" value="Phage-tail_3"/>
    <property type="match status" value="1"/>
</dbReference>
<evidence type="ECO:0000313" key="3">
    <source>
        <dbReference type="EMBL" id="QAT17886.1"/>
    </source>
</evidence>
<dbReference type="InterPro" id="IPR036116">
    <property type="entry name" value="FN3_sf"/>
</dbReference>
<dbReference type="AlphaFoldDB" id="A0A410P6Q7"/>
<dbReference type="Pfam" id="PF24801">
    <property type="entry name" value="FNIII-A_GpJ"/>
    <property type="match status" value="1"/>
</dbReference>
<sequence length="1206" mass="134979">MLTIRNIENPFKLEEAQVKEVSYSRHKTLQEVLIESGFDYENKRVIVSGKRIENLSAYLDNEDEITIIPEVKAPVVAIISAIVSAVWAVAVAHPFLFTFFVLSMGYAIYQHMNQPKMPDFNLGSATGIDEGSPTYGWDGVQTIQEVGVPVAVVYGEHRIGGNIINQFLWEDGDSHYLNVLLALCEGEIESIEAIEINNNPIANFSGVTVSKRFGANYQSLVSNFEDLHNLYPVNANLVKDSPYIYTTVDLDVEGFEIHLRLNNGLYQQSSGSGDIQSWSVTYKVEYKLHSEGTYIDLGETTISEKSRSTVRRVFRKAGLAPGQYDIRITRTSDDSSLSPLRQGDLTLFQIDELKTDDLSYPNTALLGLQLLATDQLNGGTPNVTAVVKGKKVLVPDIRNSGAQVSWEDYYWDGSNYRLLSDDTLLEWDGITYVQKYSANPVWCLRDFIISNRYGLGEFILTTHLDNASLLEMSQYCEEKVADGKGGFEKRFRLDVVIDSNHKALDILIQLSAVFNAMPVYSAGGIAFKIDKQTLPTQLFGMGNIVKDSFVQSWKTIKEVPNVIEVQFTDKEKNYRQETIAYIDEEDLANGAPMRKSQVRLFTTGASYAIRAARYALKVAKYINRSIVFKAGIDAVACQAGDIISLSHDVPQWGFSGRVKDGSTTVLIKLDRPMTIEDGKSYKIQIRFSDDSIDERLITSPAGTYTEISCQAFTNTPQGFDVFAIGETNKVKKDFRVVAIQREGKNEVQIQALEYNEAVYDDSDIILPQNNYSSLSGEIPTVTNLTLTESLVKKTDGTIENAIDVWFDRPVFVDHYVKSFARAKIYLSDDGGLSWGARGETTGSYFRIIGDIVDRHTYKVRVTSLTDMDEESSLTAAPEASIAVVGKSAPPSDVSTFLVNQNRDQLYFGWSEISDVDVWGYEIRRGVDWESGEVITFQQGTHYLTTGLKKGIDQKFWIKAIDTSGNYSENPTQSVLTVGEIPFRNIVAEYQEHPLWPGVKTNLEVSFETLVISDGFLSGEYDTPVRDIGYVAAAFIEIEAIISLSTGRRFNSDPDARFNDSLSYRFTGQETQNVASFKIRLSEDNINWSEWADYQPGDYYCRYFQIKMVLTRENLGDYVTCSTLQYLADLPDVDDFGSDAVSDANEGKEVFFTKTYHEEPNVHIEITSGGGVYTQFVDKSTTSFKVKLFNAQGVAQTGAFDWHSHGV</sequence>
<dbReference type="PANTHER" id="PTHR36251">
    <property type="entry name" value="FELS-1 PROPHAGE HOST SPECIFICITY PROTEIN-RELATED"/>
    <property type="match status" value="1"/>
</dbReference>